<protein>
    <submittedName>
        <fullName evidence="2">Uncharacterized protein</fullName>
    </submittedName>
</protein>
<proteinExistence type="predicted"/>
<gene>
    <name evidence="2" type="ORF">AXG93_1040s1170</name>
</gene>
<feature type="compositionally biased region" description="Gly residues" evidence="1">
    <location>
        <begin position="17"/>
        <end position="27"/>
    </location>
</feature>
<organism evidence="2 3">
    <name type="scientific">Marchantia polymorpha subsp. ruderalis</name>
    <dbReference type="NCBI Taxonomy" id="1480154"/>
    <lineage>
        <taxon>Eukaryota</taxon>
        <taxon>Viridiplantae</taxon>
        <taxon>Streptophyta</taxon>
        <taxon>Embryophyta</taxon>
        <taxon>Marchantiophyta</taxon>
        <taxon>Marchantiopsida</taxon>
        <taxon>Marchantiidae</taxon>
        <taxon>Marchantiales</taxon>
        <taxon>Marchantiaceae</taxon>
        <taxon>Marchantia</taxon>
    </lineage>
</organism>
<sequence>MAVTCARSVGHGKPGQTDGGHGAGLTGIDGRPDVVGRGDVRFERNRMVEGTSAQPGGGAREYSRDLPRRQDKGRRQVYIWVNLDPDSAANRMRWEHDRESGIARRILFGLVRHAGRLPSLRPQVGPLGHHVLLGPDLSPPARCRTAQSFIPRAHLVGSCGGVGAPVEPTLFPDGMGWDGVAWHGPALGGLGSEPHGVGPPAGRGEAQATVAAPGVDATGRGAGPVAHARRQSISRPRTPALVQASKAKAKGGGRMQPRKGWQTGAGDVARADIKKAV</sequence>
<accession>A0A176VG74</accession>
<keyword evidence="3" id="KW-1185">Reference proteome</keyword>
<reference evidence="2" key="1">
    <citation type="submission" date="2016-03" db="EMBL/GenBank/DDBJ databases">
        <title>Mechanisms controlling the formation of the plant cell surface in tip-growing cells are functionally conserved among land plants.</title>
        <authorList>
            <person name="Honkanen S."/>
            <person name="Jones V.A."/>
            <person name="Morieri G."/>
            <person name="Champion C."/>
            <person name="Hetherington A.J."/>
            <person name="Kelly S."/>
            <person name="Saint-Marcoux D."/>
            <person name="Proust H."/>
            <person name="Prescott H."/>
            <person name="Dolan L."/>
        </authorList>
    </citation>
    <scope>NUCLEOTIDE SEQUENCE [LARGE SCALE GENOMIC DNA]</scope>
    <source>
        <tissue evidence="2">Whole gametophyte</tissue>
    </source>
</reference>
<feature type="region of interest" description="Disordered" evidence="1">
    <location>
        <begin position="1"/>
        <end position="68"/>
    </location>
</feature>
<dbReference type="AlphaFoldDB" id="A0A176VG74"/>
<feature type="compositionally biased region" description="Basic and acidic residues" evidence="1">
    <location>
        <begin position="30"/>
        <end position="47"/>
    </location>
</feature>
<evidence type="ECO:0000313" key="3">
    <source>
        <dbReference type="Proteomes" id="UP000077202"/>
    </source>
</evidence>
<dbReference type="Proteomes" id="UP000077202">
    <property type="component" value="Unassembled WGS sequence"/>
</dbReference>
<dbReference type="EMBL" id="LVLJ01003850">
    <property type="protein sequence ID" value="OAE19453.1"/>
    <property type="molecule type" value="Genomic_DNA"/>
</dbReference>
<name>A0A176VG74_MARPO</name>
<evidence type="ECO:0000313" key="2">
    <source>
        <dbReference type="EMBL" id="OAE19453.1"/>
    </source>
</evidence>
<feature type="region of interest" description="Disordered" evidence="1">
    <location>
        <begin position="216"/>
        <end position="277"/>
    </location>
</feature>
<evidence type="ECO:0000256" key="1">
    <source>
        <dbReference type="SAM" id="MobiDB-lite"/>
    </source>
</evidence>
<comment type="caution">
    <text evidence="2">The sequence shown here is derived from an EMBL/GenBank/DDBJ whole genome shotgun (WGS) entry which is preliminary data.</text>
</comment>